<dbReference type="GO" id="GO:0016020">
    <property type="term" value="C:membrane"/>
    <property type="evidence" value="ECO:0007669"/>
    <property type="project" value="InterPro"/>
</dbReference>
<evidence type="ECO:0000313" key="3">
    <source>
        <dbReference type="RefSeq" id="WP_211238097.1"/>
    </source>
</evidence>
<proteinExistence type="predicted"/>
<name>A0A8B6XDI2_9BURK</name>
<feature type="domain" description="Opioid growth factor receptor (OGFr) conserved" evidence="1">
    <location>
        <begin position="61"/>
        <end position="122"/>
    </location>
</feature>
<protein>
    <submittedName>
        <fullName evidence="3">Opioid growth factor receptor-related protein</fullName>
    </submittedName>
</protein>
<dbReference type="Pfam" id="PF04664">
    <property type="entry name" value="OGFr_N"/>
    <property type="match status" value="1"/>
</dbReference>
<dbReference type="InterPro" id="IPR039574">
    <property type="entry name" value="OGFr"/>
</dbReference>
<dbReference type="PANTHER" id="PTHR14015">
    <property type="entry name" value="OPIOID GROWTH FACTOR RECEPTOR OGFR ZETA-TYPE OPIOID RECEPTOR"/>
    <property type="match status" value="1"/>
</dbReference>
<evidence type="ECO:0000259" key="1">
    <source>
        <dbReference type="Pfam" id="PF04664"/>
    </source>
</evidence>
<accession>A0A8B6XDI2</accession>
<keyword evidence="3" id="KW-0675">Receptor</keyword>
<dbReference type="InterPro" id="IPR006757">
    <property type="entry name" value="OGF_rcpt"/>
</dbReference>
<dbReference type="PANTHER" id="PTHR14015:SF2">
    <property type="entry name" value="OPIOID GROWTH FACTOR RECEPTOR (OGFR) CONSERVED DOMAIN-CONTAINING PROTEIN"/>
    <property type="match status" value="1"/>
</dbReference>
<evidence type="ECO:0000313" key="2">
    <source>
        <dbReference type="Proteomes" id="UP000675920"/>
    </source>
</evidence>
<dbReference type="Proteomes" id="UP000675920">
    <property type="component" value="Unplaced"/>
</dbReference>
<reference evidence="3" key="1">
    <citation type="journal article" date="2002" name="Brain Res. Brain Res. Rev.">
        <title>The biology of the opioid growth factor receptor (OGFr).</title>
        <authorList>
            <person name="Zagon I.S."/>
            <person name="Verderame M.F."/>
            <person name="McLaughlin P.J."/>
        </authorList>
    </citation>
    <scope>NUCLEOTIDE SEQUENCE</scope>
</reference>
<dbReference type="AlphaFoldDB" id="A0A8B6XDI2"/>
<keyword evidence="2" id="KW-1185">Reference proteome</keyword>
<dbReference type="GO" id="GO:0140625">
    <property type="term" value="F:opioid growth factor receptor activity"/>
    <property type="evidence" value="ECO:0007669"/>
    <property type="project" value="InterPro"/>
</dbReference>
<reference evidence="3" key="2">
    <citation type="submission" date="2025-08" db="UniProtKB">
        <authorList>
            <consortium name="RefSeq"/>
        </authorList>
    </citation>
    <scope>IDENTIFICATION</scope>
</reference>
<organism evidence="2 3">
    <name type="scientific">Derxia gummosa DSM 723</name>
    <dbReference type="NCBI Taxonomy" id="1121388"/>
    <lineage>
        <taxon>Bacteria</taxon>
        <taxon>Pseudomonadati</taxon>
        <taxon>Pseudomonadota</taxon>
        <taxon>Betaproteobacteria</taxon>
        <taxon>Burkholderiales</taxon>
        <taxon>Alcaligenaceae</taxon>
        <taxon>Derxia</taxon>
    </lineage>
</organism>
<sequence>MPARHRRKPTGDLGRPSSFLVLTGFGRHYTRLMDSALIAFHAGTGGDHKGRLVSRILGYDDYRIEHVHDFVQWLFPLPEPSAFNLEAPTLTPVDIHELRERPGLTRAMLQGLVMITGYFGFEPDGDIVGQAELPLAGRLDPTLPSPSLLAGADIVRRSMQWATPFNHNYRRISRMLASLMWVGHPKLAEAFHRALLAMPPEAAKHIDAHAHDYWARAVMPKSLP</sequence>
<dbReference type="RefSeq" id="WP_211238097.1">
    <property type="nucleotide sequence ID" value="NZ_AXWS01000014.1"/>
</dbReference>